<dbReference type="Gene3D" id="3.10.50.40">
    <property type="match status" value="1"/>
</dbReference>
<proteinExistence type="inferred from homology"/>
<keyword evidence="5 12" id="KW-1133">Transmembrane helix</keyword>
<evidence type="ECO:0000256" key="8">
    <source>
        <dbReference type="ARBA" id="ARBA00038408"/>
    </source>
</evidence>
<dbReference type="SUPFAM" id="SSF54534">
    <property type="entry name" value="FKBP-like"/>
    <property type="match status" value="1"/>
</dbReference>
<evidence type="ECO:0000256" key="6">
    <source>
        <dbReference type="ARBA" id="ARBA00023136"/>
    </source>
</evidence>
<dbReference type="GO" id="GO:0003755">
    <property type="term" value="F:peptidyl-prolyl cis-trans isomerase activity"/>
    <property type="evidence" value="ECO:0007669"/>
    <property type="project" value="UniProtKB-KW"/>
</dbReference>
<evidence type="ECO:0000256" key="2">
    <source>
        <dbReference type="ARBA" id="ARBA00022475"/>
    </source>
</evidence>
<accession>A0AAW8JKC6</accession>
<dbReference type="InterPro" id="IPR023058">
    <property type="entry name" value="PPIase_PpiC_CS"/>
</dbReference>
<gene>
    <name evidence="14" type="ORF">RFH51_09525</name>
</gene>
<comment type="caution">
    <text evidence="14">The sequence shown here is derived from an EMBL/GenBank/DDBJ whole genome shotgun (WGS) entry which is preliminary data.</text>
</comment>
<dbReference type="PROSITE" id="PS50198">
    <property type="entry name" value="PPIC_PPIASE_2"/>
    <property type="match status" value="1"/>
</dbReference>
<evidence type="ECO:0000313" key="15">
    <source>
        <dbReference type="Proteomes" id="UP001243195"/>
    </source>
</evidence>
<evidence type="ECO:0000256" key="9">
    <source>
        <dbReference type="ARBA" id="ARBA00040743"/>
    </source>
</evidence>
<dbReference type="InterPro" id="IPR052029">
    <property type="entry name" value="PpiD_chaperone"/>
</dbReference>
<organism evidence="14 15">
    <name type="scientific">Acinetobacter gerneri</name>
    <dbReference type="NCBI Taxonomy" id="202952"/>
    <lineage>
        <taxon>Bacteria</taxon>
        <taxon>Pseudomonadati</taxon>
        <taxon>Pseudomonadota</taxon>
        <taxon>Gammaproteobacteria</taxon>
        <taxon>Moraxellales</taxon>
        <taxon>Moraxellaceae</taxon>
        <taxon>Acinetobacter</taxon>
    </lineage>
</organism>
<keyword evidence="2" id="KW-1003">Cell membrane</keyword>
<name>A0AAW8JKC6_9GAMM</name>
<keyword evidence="7" id="KW-0143">Chaperone</keyword>
<reference evidence="14" key="1">
    <citation type="submission" date="2023-08" db="EMBL/GenBank/DDBJ databases">
        <title>Emergence of clinically-relevant ST2 carbapenem-resistant Acinetobacter baumannii strains in hospital sewages in Zhejiang, East of China.</title>
        <authorList>
            <person name="Kaichao C."/>
            <person name="Zhang R."/>
        </authorList>
    </citation>
    <scope>NUCLEOTIDE SEQUENCE</scope>
    <source>
        <strain evidence="14">M-SY-60</strain>
    </source>
</reference>
<comment type="similarity">
    <text evidence="8">Belongs to the PpiD chaperone family.</text>
</comment>
<evidence type="ECO:0000256" key="3">
    <source>
        <dbReference type="ARBA" id="ARBA00022519"/>
    </source>
</evidence>
<keyword evidence="11" id="KW-0413">Isomerase</keyword>
<sequence>MESFRNLIRGWFGKLLLVLFLVPFAVIGIEGYFSNGNSADVATTVNGQAISKKELDNVTQNLKNQFLQLPAINGDETLLNQNFIKENALNSLVGRTLLLQQAKKLGISLSDEQIKQMIAQQPDFQQGGKFSEALYENYLRNNGLKSQGLIDNIRQDHALKMLSTTIMGYSLVSKTDLARLANLQTEQRSIYLANINLDEYKKNINVTGQDIVDYYNKHKNSFKQVASADVDYVVLTPAQVQGNTAPVTDAELQQAYAKFVEEQKKAAKKEVHHIMITVTDTRKDSDAHKLANDVYAKIKAGMTFAAAAAQYSDDTESKANGGLISYVPGAYSQDFDAAVSGLKTGEISQPVKTQYGYHIIETNVQQVNVPSLDAKKAELTAEILKNRNANLYSDTVNNINEQVVGNDALDPVTQTVKSTQIQSVKAMNVFSHVPVLSDPAVKAKIFSDEVKQGDRNASSNIQLANGDTVWVKVRQYYPAGVQPLKNVAAQVKAKIINEKAYAAAKAKIATTLTQFKTEPAEQVVAKSGLKFQFAGEFSRMQQALRAPIQRAAFSVAAPKAGMWSVTTTDMQNELIIVAVSNVKKNGLETLSSGVVENVRQQAQGLRGEQDLDDYLQYLKSHAKIK</sequence>
<dbReference type="RefSeq" id="WP_308956012.1">
    <property type="nucleotide sequence ID" value="NZ_JAVICY010000008.1"/>
</dbReference>
<evidence type="ECO:0000256" key="7">
    <source>
        <dbReference type="ARBA" id="ARBA00023186"/>
    </source>
</evidence>
<dbReference type="AlphaFoldDB" id="A0AAW8JKC6"/>
<evidence type="ECO:0000256" key="11">
    <source>
        <dbReference type="PROSITE-ProRule" id="PRU00278"/>
    </source>
</evidence>
<dbReference type="EMBL" id="JAVIDA010000010">
    <property type="protein sequence ID" value="MDQ9071698.1"/>
    <property type="molecule type" value="Genomic_DNA"/>
</dbReference>
<dbReference type="PROSITE" id="PS01096">
    <property type="entry name" value="PPIC_PPIASE_1"/>
    <property type="match status" value="1"/>
</dbReference>
<evidence type="ECO:0000256" key="1">
    <source>
        <dbReference type="ARBA" id="ARBA00004382"/>
    </source>
</evidence>
<evidence type="ECO:0000313" key="14">
    <source>
        <dbReference type="EMBL" id="MDQ9071698.1"/>
    </source>
</evidence>
<dbReference type="Gene3D" id="1.10.4030.10">
    <property type="entry name" value="Porin chaperone SurA, peptide-binding domain"/>
    <property type="match status" value="1"/>
</dbReference>
<protein>
    <recommendedName>
        <fullName evidence="9">Periplasmic chaperone PpiD</fullName>
    </recommendedName>
    <alternativeName>
        <fullName evidence="10">Periplasmic folding chaperone</fullName>
    </alternativeName>
</protein>
<evidence type="ECO:0000256" key="5">
    <source>
        <dbReference type="ARBA" id="ARBA00022989"/>
    </source>
</evidence>
<dbReference type="Pfam" id="PF00639">
    <property type="entry name" value="Rotamase"/>
    <property type="match status" value="1"/>
</dbReference>
<evidence type="ECO:0000256" key="12">
    <source>
        <dbReference type="SAM" id="Phobius"/>
    </source>
</evidence>
<dbReference type="InterPro" id="IPR000297">
    <property type="entry name" value="PPIase_PpiC"/>
</dbReference>
<keyword evidence="6 12" id="KW-0472">Membrane</keyword>
<dbReference type="InterPro" id="IPR027304">
    <property type="entry name" value="Trigger_fact/SurA_dom_sf"/>
</dbReference>
<dbReference type="InterPro" id="IPR046357">
    <property type="entry name" value="PPIase_dom_sf"/>
</dbReference>
<dbReference type="Pfam" id="PF13624">
    <property type="entry name" value="SurA_N_3"/>
    <property type="match status" value="1"/>
</dbReference>
<evidence type="ECO:0000256" key="4">
    <source>
        <dbReference type="ARBA" id="ARBA00022692"/>
    </source>
</evidence>
<comment type="subcellular location">
    <subcellularLocation>
        <location evidence="1">Cell inner membrane</location>
        <topology evidence="1">Single-pass type II membrane protein</topology>
        <orientation evidence="1">Periplasmic side</orientation>
    </subcellularLocation>
</comment>
<keyword evidence="11" id="KW-0697">Rotamase</keyword>
<dbReference type="Proteomes" id="UP001243195">
    <property type="component" value="Unassembled WGS sequence"/>
</dbReference>
<evidence type="ECO:0000256" key="10">
    <source>
        <dbReference type="ARBA" id="ARBA00042775"/>
    </source>
</evidence>
<dbReference type="PANTHER" id="PTHR47529">
    <property type="entry name" value="PEPTIDYL-PROLYL CIS-TRANS ISOMERASE D"/>
    <property type="match status" value="1"/>
</dbReference>
<evidence type="ECO:0000259" key="13">
    <source>
        <dbReference type="PROSITE" id="PS50198"/>
    </source>
</evidence>
<dbReference type="GO" id="GO:0005886">
    <property type="term" value="C:plasma membrane"/>
    <property type="evidence" value="ECO:0007669"/>
    <property type="project" value="UniProtKB-SubCell"/>
</dbReference>
<dbReference type="PANTHER" id="PTHR47529:SF1">
    <property type="entry name" value="PERIPLASMIC CHAPERONE PPID"/>
    <property type="match status" value="1"/>
</dbReference>
<feature type="domain" description="PpiC" evidence="13">
    <location>
        <begin position="266"/>
        <end position="364"/>
    </location>
</feature>
<feature type="transmembrane region" description="Helical" evidence="12">
    <location>
        <begin position="12"/>
        <end position="33"/>
    </location>
</feature>
<keyword evidence="4 12" id="KW-0812">Transmembrane</keyword>
<dbReference type="SUPFAM" id="SSF109998">
    <property type="entry name" value="Triger factor/SurA peptide-binding domain-like"/>
    <property type="match status" value="1"/>
</dbReference>
<keyword evidence="3" id="KW-0997">Cell inner membrane</keyword>